<protein>
    <submittedName>
        <fullName evidence="1">Uncharacterized protein</fullName>
    </submittedName>
</protein>
<gene>
    <name evidence="1" type="ORF">HNQ77_002214</name>
</gene>
<accession>A0A841JS92</accession>
<comment type="caution">
    <text evidence="1">The sequence shown here is derived from an EMBL/GenBank/DDBJ whole genome shotgun (WGS) entry which is preliminary data.</text>
</comment>
<dbReference type="EMBL" id="JACHEK010000004">
    <property type="protein sequence ID" value="MBB6144262.1"/>
    <property type="molecule type" value="Genomic_DNA"/>
</dbReference>
<dbReference type="Proteomes" id="UP000538666">
    <property type="component" value="Unassembled WGS sequence"/>
</dbReference>
<proteinExistence type="predicted"/>
<organism evidence="1 2">
    <name type="scientific">Silvibacterium bohemicum</name>
    <dbReference type="NCBI Taxonomy" id="1577686"/>
    <lineage>
        <taxon>Bacteria</taxon>
        <taxon>Pseudomonadati</taxon>
        <taxon>Acidobacteriota</taxon>
        <taxon>Terriglobia</taxon>
        <taxon>Terriglobales</taxon>
        <taxon>Acidobacteriaceae</taxon>
        <taxon>Silvibacterium</taxon>
    </lineage>
</organism>
<reference evidence="1 2" key="1">
    <citation type="submission" date="2020-08" db="EMBL/GenBank/DDBJ databases">
        <title>Genomic Encyclopedia of Type Strains, Phase IV (KMG-IV): sequencing the most valuable type-strain genomes for metagenomic binning, comparative biology and taxonomic classification.</title>
        <authorList>
            <person name="Goeker M."/>
        </authorList>
    </citation>
    <scope>NUCLEOTIDE SEQUENCE [LARGE SCALE GENOMIC DNA]</scope>
    <source>
        <strain evidence="1 2">DSM 103733</strain>
    </source>
</reference>
<name>A0A841JS92_9BACT</name>
<evidence type="ECO:0000313" key="1">
    <source>
        <dbReference type="EMBL" id="MBB6144262.1"/>
    </source>
</evidence>
<sequence length="73" mass="8302">MRGNDRTQRLYQSSKLTYRVRTRWPEALGYFIAWGWGYFPAPAALLADGTDATILMLQRVYCSLLPGQSESSV</sequence>
<evidence type="ECO:0000313" key="2">
    <source>
        <dbReference type="Proteomes" id="UP000538666"/>
    </source>
</evidence>
<dbReference type="AlphaFoldDB" id="A0A841JS92"/>
<keyword evidence="2" id="KW-1185">Reference proteome</keyword>